<keyword evidence="1" id="KW-0614">Plasmid</keyword>
<sequence length="66" mass="7602">MKKADYLKMGYTPLDSTDEESMDTLVKVFDNGNGWIVQFNEEVQDDEVGKVYLKADQLQTLLNLQK</sequence>
<protein>
    <submittedName>
        <fullName evidence="1">Uncharacterized protein</fullName>
    </submittedName>
</protein>
<keyword evidence="2" id="KW-1185">Reference proteome</keyword>
<gene>
    <name evidence="1" type="ORF">JMA_37050</name>
</gene>
<accession>A0A0B5AWR1</accession>
<reference evidence="1 2" key="1">
    <citation type="submission" date="2014-08" db="EMBL/GenBank/DDBJ databases">
        <title>Complete genome of a marine bacteria Jeotgalibacillus malaysiensis.</title>
        <authorList>
            <person name="Yaakop A.S."/>
            <person name="Chan K.-G."/>
            <person name="Goh K.M."/>
        </authorList>
    </citation>
    <scope>NUCLEOTIDE SEQUENCE [LARGE SCALE GENOMIC DNA]</scope>
    <source>
        <strain evidence="1 2">D5</strain>
        <plasmid evidence="2">Plasmid</plasmid>
    </source>
</reference>
<dbReference type="Proteomes" id="UP000031449">
    <property type="component" value="Plasmid unnamed"/>
</dbReference>
<dbReference type="AlphaFoldDB" id="A0A0B5AWR1"/>
<geneLocation type="plasmid" evidence="2"/>
<evidence type="ECO:0000313" key="1">
    <source>
        <dbReference type="EMBL" id="AJD93023.1"/>
    </source>
</evidence>
<name>A0A0B5AWR1_9BACL</name>
<dbReference type="BioCyc" id="JESP1508404:G14D9-12989-MONOMER"/>
<organism evidence="1 2">
    <name type="scientific">Jeotgalibacillus malaysiensis</name>
    <dbReference type="NCBI Taxonomy" id="1508404"/>
    <lineage>
        <taxon>Bacteria</taxon>
        <taxon>Bacillati</taxon>
        <taxon>Bacillota</taxon>
        <taxon>Bacilli</taxon>
        <taxon>Bacillales</taxon>
        <taxon>Caryophanaceae</taxon>
        <taxon>Jeotgalibacillus</taxon>
    </lineage>
</organism>
<dbReference type="HOGENOM" id="CLU_2825347_0_0_9"/>
<proteinExistence type="predicted"/>
<dbReference type="KEGG" id="jeo:JMA_37050"/>
<evidence type="ECO:0000313" key="2">
    <source>
        <dbReference type="Proteomes" id="UP000031449"/>
    </source>
</evidence>
<dbReference type="EMBL" id="CP009417">
    <property type="protein sequence ID" value="AJD93023.1"/>
    <property type="molecule type" value="Genomic_DNA"/>
</dbReference>